<reference evidence="6 7" key="1">
    <citation type="journal article" date="2013" name="BMC Genomics">
        <title>Reconstruction of the lipid metabolism for the microalga Monoraphidium neglectum from its genome sequence reveals characteristics suitable for biofuel production.</title>
        <authorList>
            <person name="Bogen C."/>
            <person name="Al-Dilaimi A."/>
            <person name="Albersmeier A."/>
            <person name="Wichmann J."/>
            <person name="Grundmann M."/>
            <person name="Rupp O."/>
            <person name="Lauersen K.J."/>
            <person name="Blifernez-Klassen O."/>
            <person name="Kalinowski J."/>
            <person name="Goesmann A."/>
            <person name="Mussgnug J.H."/>
            <person name="Kruse O."/>
        </authorList>
    </citation>
    <scope>NUCLEOTIDE SEQUENCE [LARGE SCALE GENOMIC DNA]</scope>
    <source>
        <strain evidence="6 7">SAG 48.87</strain>
    </source>
</reference>
<evidence type="ECO:0000259" key="4">
    <source>
        <dbReference type="Pfam" id="PF02775"/>
    </source>
</evidence>
<dbReference type="STRING" id="145388.A0A0D2N6H1"/>
<dbReference type="CDD" id="cd07035">
    <property type="entry name" value="TPP_PYR_POX_like"/>
    <property type="match status" value="1"/>
</dbReference>
<evidence type="ECO:0000259" key="5">
    <source>
        <dbReference type="Pfam" id="PF02776"/>
    </source>
</evidence>
<dbReference type="PANTHER" id="PTHR18968">
    <property type="entry name" value="THIAMINE PYROPHOSPHATE ENZYMES"/>
    <property type="match status" value="1"/>
</dbReference>
<dbReference type="GO" id="GO:0005948">
    <property type="term" value="C:acetolactate synthase complex"/>
    <property type="evidence" value="ECO:0007669"/>
    <property type="project" value="TreeGrafter"/>
</dbReference>
<accession>A0A0D2N6H1</accession>
<feature type="region of interest" description="Disordered" evidence="3">
    <location>
        <begin position="72"/>
        <end position="94"/>
    </location>
</feature>
<keyword evidence="7" id="KW-1185">Reference proteome</keyword>
<dbReference type="InterPro" id="IPR045229">
    <property type="entry name" value="TPP_enz"/>
</dbReference>
<dbReference type="Pfam" id="PF02776">
    <property type="entry name" value="TPP_enzyme_N"/>
    <property type="match status" value="2"/>
</dbReference>
<sequence>MAEPKKRTTGAHVLVQNLLAQGVRRVFCIPGAKIDRIVEVLRETPDIELVLCRNEMTAGFMAAGAHARAPACGRSHPAQQLGRAPRPGHGRARSEWRCHGRRTGRAGVVLVTSGPGVTNLVTAAATANCEGDPVVMLGGNAPIAQRYKKTHQGLDNAAILKPVTKFTAEVPSADTISEVVANAFRAAETVGRPGAAFVSLPQDVMVGPAKMRVLGRSHHAGGAHPANVELAARLINGAKSPVLLLGMFASAPAAAAELQRLLLLFAMPVVTTFQDPIEYDCDLWNGDGRDRTIIHIDTSAAELDNCYTPAVELTGSIAASVSQLLPYLERRSLLDASLRNELREARADLIAAVKAHARDDRVPVHPLRLVSDLQSVFDGPDGERIKLFLDMGSHHIWNARYLAVHQPRQMLISNGQQTMGVSLPWAMSAALDARDPGSTVHHAWSAAGDARLPSLTGGLDTGERFVSLSGDGGFLFCAHELETAVRMGLNLTHIVWVDGSLNMVKIQQEKKYGQSFCVDLGSIDYVQFAESFGAVGFHVTKADEFLPALKRSFSIPLPVVISVEVDYSQNGELFKDVIDPERFH</sequence>
<feature type="domain" description="Thiamine pyrophosphate enzyme N-terminal TPP-binding" evidence="5">
    <location>
        <begin position="9"/>
        <end position="66"/>
    </location>
</feature>
<dbReference type="InterPro" id="IPR029035">
    <property type="entry name" value="DHS-like_NAD/FAD-binding_dom"/>
</dbReference>
<dbReference type="GO" id="GO:0003984">
    <property type="term" value="F:acetolactate synthase activity"/>
    <property type="evidence" value="ECO:0007669"/>
    <property type="project" value="UniProtKB-EC"/>
</dbReference>
<dbReference type="PANTHER" id="PTHR18968:SF129">
    <property type="entry name" value="ACETOLACTATE SYNTHASE"/>
    <property type="match status" value="1"/>
</dbReference>
<protein>
    <submittedName>
        <fullName evidence="6">Acetolactate synthase, catabolic</fullName>
        <ecNumber evidence="6">2.2.1.6</ecNumber>
    </submittedName>
</protein>
<dbReference type="GO" id="GO:0009097">
    <property type="term" value="P:isoleucine biosynthetic process"/>
    <property type="evidence" value="ECO:0007669"/>
    <property type="project" value="TreeGrafter"/>
</dbReference>
<dbReference type="GeneID" id="25726165"/>
<organism evidence="6 7">
    <name type="scientific">Monoraphidium neglectum</name>
    <dbReference type="NCBI Taxonomy" id="145388"/>
    <lineage>
        <taxon>Eukaryota</taxon>
        <taxon>Viridiplantae</taxon>
        <taxon>Chlorophyta</taxon>
        <taxon>core chlorophytes</taxon>
        <taxon>Chlorophyceae</taxon>
        <taxon>CS clade</taxon>
        <taxon>Sphaeropleales</taxon>
        <taxon>Selenastraceae</taxon>
        <taxon>Monoraphidium</taxon>
    </lineage>
</organism>
<dbReference type="Gene3D" id="3.40.50.1220">
    <property type="entry name" value="TPP-binding domain"/>
    <property type="match status" value="2"/>
</dbReference>
<feature type="domain" description="Thiamine pyrophosphate enzyme TPP-binding" evidence="4">
    <location>
        <begin position="390"/>
        <end position="563"/>
    </location>
</feature>
<dbReference type="Pfam" id="PF02775">
    <property type="entry name" value="TPP_enzyme_C"/>
    <property type="match status" value="1"/>
</dbReference>
<dbReference type="SUPFAM" id="SSF52467">
    <property type="entry name" value="DHS-like NAD/FAD-binding domain"/>
    <property type="match status" value="1"/>
</dbReference>
<dbReference type="RefSeq" id="XP_013906911.1">
    <property type="nucleotide sequence ID" value="XM_014051457.1"/>
</dbReference>
<keyword evidence="2" id="KW-0786">Thiamine pyrophosphate</keyword>
<dbReference type="GO" id="GO:0030976">
    <property type="term" value="F:thiamine pyrophosphate binding"/>
    <property type="evidence" value="ECO:0007669"/>
    <property type="project" value="InterPro"/>
</dbReference>
<proteinExistence type="inferred from homology"/>
<dbReference type="Proteomes" id="UP000054498">
    <property type="component" value="Unassembled WGS sequence"/>
</dbReference>
<name>A0A0D2N6H1_9CHLO</name>
<dbReference type="EC" id="2.2.1.6" evidence="6"/>
<dbReference type="OrthoDB" id="3633556at2759"/>
<dbReference type="SUPFAM" id="SSF52518">
    <property type="entry name" value="Thiamin diphosphate-binding fold (THDP-binding)"/>
    <property type="match status" value="2"/>
</dbReference>
<comment type="similarity">
    <text evidence="1">Belongs to the TPP enzyme family.</text>
</comment>
<dbReference type="InterPro" id="IPR011766">
    <property type="entry name" value="TPP_enzyme_TPP-bd"/>
</dbReference>
<dbReference type="InterPro" id="IPR012001">
    <property type="entry name" value="Thiamin_PyroP_enz_TPP-bd_dom"/>
</dbReference>
<dbReference type="GO" id="GO:0050660">
    <property type="term" value="F:flavin adenine dinucleotide binding"/>
    <property type="evidence" value="ECO:0007669"/>
    <property type="project" value="TreeGrafter"/>
</dbReference>
<gene>
    <name evidence="6" type="ORF">MNEG_0047</name>
</gene>
<feature type="domain" description="Thiamine pyrophosphate enzyme N-terminal TPP-binding" evidence="5">
    <location>
        <begin position="99"/>
        <end position="158"/>
    </location>
</feature>
<dbReference type="InterPro" id="IPR029061">
    <property type="entry name" value="THDP-binding"/>
</dbReference>
<evidence type="ECO:0000313" key="7">
    <source>
        <dbReference type="Proteomes" id="UP000054498"/>
    </source>
</evidence>
<keyword evidence="6" id="KW-0808">Transferase</keyword>
<dbReference type="GO" id="GO:0009099">
    <property type="term" value="P:L-valine biosynthetic process"/>
    <property type="evidence" value="ECO:0007669"/>
    <property type="project" value="TreeGrafter"/>
</dbReference>
<evidence type="ECO:0000256" key="3">
    <source>
        <dbReference type="SAM" id="MobiDB-lite"/>
    </source>
</evidence>
<dbReference type="AlphaFoldDB" id="A0A0D2N6H1"/>
<evidence type="ECO:0000256" key="1">
    <source>
        <dbReference type="ARBA" id="ARBA00007812"/>
    </source>
</evidence>
<dbReference type="Gene3D" id="3.40.50.970">
    <property type="match status" value="2"/>
</dbReference>
<evidence type="ECO:0000313" key="6">
    <source>
        <dbReference type="EMBL" id="KIZ07892.1"/>
    </source>
</evidence>
<dbReference type="EMBL" id="KK100225">
    <property type="protein sequence ID" value="KIZ07892.1"/>
    <property type="molecule type" value="Genomic_DNA"/>
</dbReference>
<evidence type="ECO:0000256" key="2">
    <source>
        <dbReference type="ARBA" id="ARBA00023052"/>
    </source>
</evidence>
<dbReference type="KEGG" id="mng:MNEG_0047"/>